<feature type="transmembrane region" description="Helical" evidence="5">
    <location>
        <begin position="197"/>
        <end position="215"/>
    </location>
</feature>
<dbReference type="RefSeq" id="WP_190997894.1">
    <property type="nucleotide sequence ID" value="NZ_JACXSI010000017.1"/>
</dbReference>
<dbReference type="EMBL" id="JACXSI010000017">
    <property type="protein sequence ID" value="MBD3108347.1"/>
    <property type="molecule type" value="Genomic_DNA"/>
</dbReference>
<dbReference type="Pfam" id="PF02659">
    <property type="entry name" value="Mntp"/>
    <property type="match status" value="2"/>
</dbReference>
<feature type="transmembrane region" description="Helical" evidence="5">
    <location>
        <begin position="66"/>
        <end position="84"/>
    </location>
</feature>
<keyword evidence="7" id="KW-1185">Reference proteome</keyword>
<dbReference type="InterPro" id="IPR003810">
    <property type="entry name" value="Mntp/YtaF"/>
</dbReference>
<feature type="transmembrane region" description="Helical" evidence="5">
    <location>
        <begin position="142"/>
        <end position="162"/>
    </location>
</feature>
<dbReference type="InterPro" id="IPR014205">
    <property type="entry name" value="Spore_YtaF"/>
</dbReference>
<evidence type="ECO:0000313" key="7">
    <source>
        <dbReference type="Proteomes" id="UP000602076"/>
    </source>
</evidence>
<feature type="transmembrane region" description="Helical" evidence="5">
    <location>
        <begin position="34"/>
        <end position="54"/>
    </location>
</feature>
<dbReference type="PANTHER" id="PTHR35529:SF2">
    <property type="entry name" value="SPORULATION PROTEIN YTAF-RELATED"/>
    <property type="match status" value="1"/>
</dbReference>
<gene>
    <name evidence="6" type="primary">ytaF</name>
    <name evidence="6" type="ORF">IEO70_08205</name>
</gene>
<evidence type="ECO:0000256" key="2">
    <source>
        <dbReference type="ARBA" id="ARBA00022692"/>
    </source>
</evidence>
<reference evidence="6" key="1">
    <citation type="submission" date="2020-09" db="EMBL/GenBank/DDBJ databases">
        <title>Bacillus faecalis sp. nov., a moderately halophilic bacterium isolated from cow faeces.</title>
        <authorList>
            <person name="Jiang L."/>
            <person name="Lee J."/>
        </authorList>
    </citation>
    <scope>NUCLEOTIDE SEQUENCE</scope>
    <source>
        <strain evidence="6">AGMB 02131</strain>
    </source>
</reference>
<proteinExistence type="predicted"/>
<keyword evidence="3 5" id="KW-1133">Transmembrane helix</keyword>
<evidence type="ECO:0000256" key="1">
    <source>
        <dbReference type="ARBA" id="ARBA00022475"/>
    </source>
</evidence>
<evidence type="ECO:0000256" key="4">
    <source>
        <dbReference type="ARBA" id="ARBA00023136"/>
    </source>
</evidence>
<feature type="transmembrane region" description="Helical" evidence="5">
    <location>
        <begin position="168"/>
        <end position="188"/>
    </location>
</feature>
<keyword evidence="4 5" id="KW-0472">Membrane</keyword>
<organism evidence="6 7">
    <name type="scientific">Peribacillus faecalis</name>
    <dbReference type="NCBI Taxonomy" id="2772559"/>
    <lineage>
        <taxon>Bacteria</taxon>
        <taxon>Bacillati</taxon>
        <taxon>Bacillota</taxon>
        <taxon>Bacilli</taxon>
        <taxon>Bacillales</taxon>
        <taxon>Bacillaceae</taxon>
        <taxon>Peribacillus</taxon>
    </lineage>
</organism>
<keyword evidence="2 5" id="KW-0812">Transmembrane</keyword>
<evidence type="ECO:0000256" key="5">
    <source>
        <dbReference type="SAM" id="Phobius"/>
    </source>
</evidence>
<dbReference type="PANTHER" id="PTHR35529">
    <property type="entry name" value="MANGANESE EFFLUX PUMP MNTP-RELATED"/>
    <property type="match status" value="1"/>
</dbReference>
<comment type="caution">
    <text evidence="6">The sequence shown here is derived from an EMBL/GenBank/DDBJ whole genome shotgun (WGS) entry which is preliminary data.</text>
</comment>
<feature type="transmembrane region" description="Helical" evidence="5">
    <location>
        <begin position="6"/>
        <end position="27"/>
    </location>
</feature>
<keyword evidence="1" id="KW-1003">Cell membrane</keyword>
<dbReference type="Proteomes" id="UP000602076">
    <property type="component" value="Unassembled WGS sequence"/>
</dbReference>
<protein>
    <submittedName>
        <fullName evidence="6">Sporulation membrane protein YtaF</fullName>
    </submittedName>
</protein>
<dbReference type="NCBIfam" id="TIGR02840">
    <property type="entry name" value="spore_YtaF"/>
    <property type="match status" value="1"/>
</dbReference>
<sequence>MTNIMALMLLAFAVSLDSFSVGFTYGIRKMKIPLFSILIIACMSAITLLASMLIGELISNLLSPMVASRIGGIIIVGLGLWIVWQTLRSPDDQREEQQTSAVTEEKVIATIEMKYFGIAINILKKPMEADIDRSGTINGLEAILLGLALSLDAFGAGIGAAMLGFSPLILSVSIGIMSSLFLLMGMIFGNKLSFSKAVGKLTFLPGVLLIVIGILKW</sequence>
<name>A0A927CV20_9BACI</name>
<dbReference type="AlphaFoldDB" id="A0A927CV20"/>
<accession>A0A927CV20</accession>
<evidence type="ECO:0000256" key="3">
    <source>
        <dbReference type="ARBA" id="ARBA00022989"/>
    </source>
</evidence>
<evidence type="ECO:0000313" key="6">
    <source>
        <dbReference type="EMBL" id="MBD3108347.1"/>
    </source>
</evidence>